<proteinExistence type="predicted"/>
<dbReference type="RefSeq" id="WP_274191928.1">
    <property type="nucleotide sequence ID" value="NZ_BAABHN010000038.1"/>
</dbReference>
<name>A0ABV9RLI5_9PSEU</name>
<dbReference type="Proteomes" id="UP001595909">
    <property type="component" value="Unassembled WGS sequence"/>
</dbReference>
<dbReference type="EMBL" id="JBHSIM010000038">
    <property type="protein sequence ID" value="MFC4834186.1"/>
    <property type="molecule type" value="Genomic_DNA"/>
</dbReference>
<reference evidence="2" key="1">
    <citation type="journal article" date="2019" name="Int. J. Syst. Evol. Microbiol.">
        <title>The Global Catalogue of Microorganisms (GCM) 10K type strain sequencing project: providing services to taxonomists for standard genome sequencing and annotation.</title>
        <authorList>
            <consortium name="The Broad Institute Genomics Platform"/>
            <consortium name="The Broad Institute Genome Sequencing Center for Infectious Disease"/>
            <person name="Wu L."/>
            <person name="Ma J."/>
        </authorList>
    </citation>
    <scope>NUCLEOTIDE SEQUENCE [LARGE SCALE GENOMIC DNA]</scope>
    <source>
        <strain evidence="2">CCUG 50347</strain>
    </source>
</reference>
<comment type="caution">
    <text evidence="1">The sequence shown here is derived from an EMBL/GenBank/DDBJ whole genome shotgun (WGS) entry which is preliminary data.</text>
</comment>
<sequence length="49" mass="5714">MRRLERRVEELDDPRSPVPHALVTPRMLWAVYGHDAEGRSTLCRVEQPS</sequence>
<evidence type="ECO:0000313" key="1">
    <source>
        <dbReference type="EMBL" id="MFC4834186.1"/>
    </source>
</evidence>
<gene>
    <name evidence="1" type="ORF">ACFPEL_17350</name>
</gene>
<accession>A0ABV9RLI5</accession>
<evidence type="ECO:0000313" key="2">
    <source>
        <dbReference type="Proteomes" id="UP001595909"/>
    </source>
</evidence>
<organism evidence="1 2">
    <name type="scientific">Actinomycetospora chibensis</name>
    <dbReference type="NCBI Taxonomy" id="663606"/>
    <lineage>
        <taxon>Bacteria</taxon>
        <taxon>Bacillati</taxon>
        <taxon>Actinomycetota</taxon>
        <taxon>Actinomycetes</taxon>
        <taxon>Pseudonocardiales</taxon>
        <taxon>Pseudonocardiaceae</taxon>
        <taxon>Actinomycetospora</taxon>
    </lineage>
</organism>
<protein>
    <submittedName>
        <fullName evidence="1">Uncharacterized protein</fullName>
    </submittedName>
</protein>
<keyword evidence="2" id="KW-1185">Reference proteome</keyword>